<dbReference type="Gene3D" id="3.30.160.60">
    <property type="entry name" value="Classic Zinc Finger"/>
    <property type="match status" value="1"/>
</dbReference>
<evidence type="ECO:0000256" key="1">
    <source>
        <dbReference type="ARBA" id="ARBA00004123"/>
    </source>
</evidence>
<keyword evidence="3 6" id="KW-0863">Zinc-finger</keyword>
<reference evidence="8" key="1">
    <citation type="journal article" date="2017" name="Nature">
        <title>The sunflower genome provides insights into oil metabolism, flowering and Asterid evolution.</title>
        <authorList>
            <person name="Badouin H."/>
            <person name="Gouzy J."/>
            <person name="Grassa C.J."/>
            <person name="Murat F."/>
            <person name="Staton S.E."/>
            <person name="Cottret L."/>
            <person name="Lelandais-Briere C."/>
            <person name="Owens G.L."/>
            <person name="Carrere S."/>
            <person name="Mayjonade B."/>
            <person name="Legrand L."/>
            <person name="Gill N."/>
            <person name="Kane N.C."/>
            <person name="Bowers J.E."/>
            <person name="Hubner S."/>
            <person name="Bellec A."/>
            <person name="Berard A."/>
            <person name="Berges H."/>
            <person name="Blanchet N."/>
            <person name="Boniface M.C."/>
            <person name="Brunel D."/>
            <person name="Catrice O."/>
            <person name="Chaidir N."/>
            <person name="Claudel C."/>
            <person name="Donnadieu C."/>
            <person name="Faraut T."/>
            <person name="Fievet G."/>
            <person name="Helmstetter N."/>
            <person name="King M."/>
            <person name="Knapp S.J."/>
            <person name="Lai Z."/>
            <person name="Le Paslier M.C."/>
            <person name="Lippi Y."/>
            <person name="Lorenzon L."/>
            <person name="Mandel J.R."/>
            <person name="Marage G."/>
            <person name="Marchand G."/>
            <person name="Marquand E."/>
            <person name="Bret-Mestries E."/>
            <person name="Morien E."/>
            <person name="Nambeesan S."/>
            <person name="Nguyen T."/>
            <person name="Pegot-Espagnet P."/>
            <person name="Pouilly N."/>
            <person name="Raftis F."/>
            <person name="Sallet E."/>
            <person name="Schiex T."/>
            <person name="Thomas J."/>
            <person name="Vandecasteele C."/>
            <person name="Vares D."/>
            <person name="Vear F."/>
            <person name="Vautrin S."/>
            <person name="Crespi M."/>
            <person name="Mangin B."/>
            <person name="Burke J.M."/>
            <person name="Salse J."/>
            <person name="Munos S."/>
            <person name="Vincourt P."/>
            <person name="Rieseberg L.H."/>
            <person name="Langlade N.B."/>
        </authorList>
    </citation>
    <scope>NUCLEOTIDE SEQUENCE</scope>
    <source>
        <tissue evidence="8">Leaves</tissue>
    </source>
</reference>
<keyword evidence="9" id="KW-1185">Reference proteome</keyword>
<evidence type="ECO:0000256" key="5">
    <source>
        <dbReference type="ARBA" id="ARBA00023242"/>
    </source>
</evidence>
<name>A0A9K3E1Q1_HELAN</name>
<dbReference type="FunFam" id="3.30.160.60:FF:001366">
    <property type="entry name" value="Zinc finger protein 2"/>
    <property type="match status" value="1"/>
</dbReference>
<dbReference type="EMBL" id="MNCJ02000330">
    <property type="protein sequence ID" value="KAF5765108.1"/>
    <property type="molecule type" value="Genomic_DNA"/>
</dbReference>
<dbReference type="PANTHER" id="PTHR47287:SF18">
    <property type="entry name" value="TRANSCRIPTION FACTOR C2H2 FAMILY"/>
    <property type="match status" value="1"/>
</dbReference>
<dbReference type="GO" id="GO:0009788">
    <property type="term" value="P:negative regulation of abscisic acid-activated signaling pathway"/>
    <property type="evidence" value="ECO:0007669"/>
    <property type="project" value="EnsemblPlants"/>
</dbReference>
<evidence type="ECO:0000256" key="3">
    <source>
        <dbReference type="ARBA" id="ARBA00022771"/>
    </source>
</evidence>
<dbReference type="Gramene" id="mRNA:HanXRQr2_Chr15g0699851">
    <property type="protein sequence ID" value="CDS:HanXRQr2_Chr15g0699851.1"/>
    <property type="gene ID" value="HanXRQr2_Chr15g0699851"/>
</dbReference>
<dbReference type="GO" id="GO:0005634">
    <property type="term" value="C:nucleus"/>
    <property type="evidence" value="ECO:0007669"/>
    <property type="project" value="UniProtKB-SubCell"/>
</dbReference>
<dbReference type="InterPro" id="IPR036236">
    <property type="entry name" value="Znf_C2H2_sf"/>
</dbReference>
<keyword evidence="5" id="KW-0539">Nucleus</keyword>
<dbReference type="GO" id="GO:0008270">
    <property type="term" value="F:zinc ion binding"/>
    <property type="evidence" value="ECO:0007669"/>
    <property type="project" value="UniProtKB-KW"/>
</dbReference>
<organism evidence="8 9">
    <name type="scientific">Helianthus annuus</name>
    <name type="common">Common sunflower</name>
    <dbReference type="NCBI Taxonomy" id="4232"/>
    <lineage>
        <taxon>Eukaryota</taxon>
        <taxon>Viridiplantae</taxon>
        <taxon>Streptophyta</taxon>
        <taxon>Embryophyta</taxon>
        <taxon>Tracheophyta</taxon>
        <taxon>Spermatophyta</taxon>
        <taxon>Magnoliopsida</taxon>
        <taxon>eudicotyledons</taxon>
        <taxon>Gunneridae</taxon>
        <taxon>Pentapetalae</taxon>
        <taxon>asterids</taxon>
        <taxon>campanulids</taxon>
        <taxon>Asterales</taxon>
        <taxon>Asteraceae</taxon>
        <taxon>Asteroideae</taxon>
        <taxon>Heliantheae alliance</taxon>
        <taxon>Heliantheae</taxon>
        <taxon>Helianthus</taxon>
    </lineage>
</organism>
<evidence type="ECO:0000256" key="4">
    <source>
        <dbReference type="ARBA" id="ARBA00022833"/>
    </source>
</evidence>
<evidence type="ECO:0000256" key="6">
    <source>
        <dbReference type="PROSITE-ProRule" id="PRU00042"/>
    </source>
</evidence>
<evidence type="ECO:0000313" key="8">
    <source>
        <dbReference type="EMBL" id="KAF5765108.1"/>
    </source>
</evidence>
<protein>
    <submittedName>
        <fullName evidence="8">Transcription factor C2H2 family</fullName>
    </submittedName>
</protein>
<evidence type="ECO:0000313" key="9">
    <source>
        <dbReference type="Proteomes" id="UP000215914"/>
    </source>
</evidence>
<feature type="domain" description="C2H2-type" evidence="7">
    <location>
        <begin position="90"/>
        <end position="117"/>
    </location>
</feature>
<keyword evidence="4" id="KW-0862">Zinc</keyword>
<dbReference type="AlphaFoldDB" id="A0A9K3E1Q1"/>
<comment type="subcellular location">
    <subcellularLocation>
        <location evidence="1">Nucleus</location>
    </subcellularLocation>
</comment>
<evidence type="ECO:0000259" key="7">
    <source>
        <dbReference type="PROSITE" id="PS50157"/>
    </source>
</evidence>
<dbReference type="GO" id="GO:0000976">
    <property type="term" value="F:transcription cis-regulatory region binding"/>
    <property type="evidence" value="ECO:0007669"/>
    <property type="project" value="EnsemblPlants"/>
</dbReference>
<dbReference type="Proteomes" id="UP000215914">
    <property type="component" value="Unassembled WGS sequence"/>
</dbReference>
<dbReference type="OrthoDB" id="1933825at2759"/>
<keyword evidence="2" id="KW-0479">Metal-binding</keyword>
<reference evidence="8" key="2">
    <citation type="submission" date="2020-06" db="EMBL/GenBank/DDBJ databases">
        <title>Helianthus annuus Genome sequencing and assembly Release 2.</title>
        <authorList>
            <person name="Gouzy J."/>
            <person name="Langlade N."/>
            <person name="Munos S."/>
        </authorList>
    </citation>
    <scope>NUCLEOTIDE SEQUENCE</scope>
    <source>
        <tissue evidence="8">Leaves</tissue>
    </source>
</reference>
<dbReference type="PROSITE" id="PS00028">
    <property type="entry name" value="ZINC_FINGER_C2H2_1"/>
    <property type="match status" value="1"/>
</dbReference>
<accession>A0A9K3E1Q1</accession>
<sequence length="232" mass="25728">MALSKSIDLEIEVYEDSDSDISSQVDSNISVQKTTQSPVMDSLKIPETSSVSLELSLTFNSNIDKFEPVDCKSTNETESNATPATISRVFPCNYCQRKFFSSQALGGHQNAHKRERMLAKRAMRMGIFSERYPNQLAAFPLHGSSFRSLQIRAHSSQHQTFMPHRQSNGFMGLPTYVEDNGPDQLIWPGSFRQVTATGVEVDSTLETSPPQIVEGIGPVYGGYATPDLTLRL</sequence>
<dbReference type="PROSITE" id="PS50157">
    <property type="entry name" value="ZINC_FINGER_C2H2_2"/>
    <property type="match status" value="1"/>
</dbReference>
<gene>
    <name evidence="8" type="ORF">HanXRQr2_Chr15g0699851</name>
</gene>
<proteinExistence type="predicted"/>
<dbReference type="InterPro" id="IPR044246">
    <property type="entry name" value="ZFP3-like"/>
</dbReference>
<dbReference type="PANTHER" id="PTHR47287">
    <property type="entry name" value="C2H2 AND C2HC ZINC FINGERS SUPERFAMILY PROTEIN"/>
    <property type="match status" value="1"/>
</dbReference>
<dbReference type="GO" id="GO:0019760">
    <property type="term" value="P:glucosinolate metabolic process"/>
    <property type="evidence" value="ECO:0007669"/>
    <property type="project" value="EnsemblPlants"/>
</dbReference>
<dbReference type="InterPro" id="IPR013087">
    <property type="entry name" value="Znf_C2H2_type"/>
</dbReference>
<evidence type="ECO:0000256" key="2">
    <source>
        <dbReference type="ARBA" id="ARBA00022723"/>
    </source>
</evidence>
<comment type="caution">
    <text evidence="8">The sequence shown here is derived from an EMBL/GenBank/DDBJ whole genome shotgun (WGS) entry which is preliminary data.</text>
</comment>
<dbReference type="SUPFAM" id="SSF57667">
    <property type="entry name" value="beta-beta-alpha zinc fingers"/>
    <property type="match status" value="1"/>
</dbReference>